<name>A0A6J6NME6_9ZZZZ</name>
<dbReference type="EMBL" id="CAEZXP010000001">
    <property type="protein sequence ID" value="CAB4685954.1"/>
    <property type="molecule type" value="Genomic_DNA"/>
</dbReference>
<sequence>MRRGTVLVAFGVLLLAPVARASPGQAENLRIYQGIVTELRTAYLAICAPKDRAACARETAGPLVGRSCHTAIGDPQSYCGTYRIFYGRYRGKEYAVADFWGRHTGGTDQPIRFARAVGGSWRYVGDSGDPSSCGVPDAVASVWAWHRCTA</sequence>
<dbReference type="AlphaFoldDB" id="A0A6J6NME6"/>
<evidence type="ECO:0000313" key="1">
    <source>
        <dbReference type="EMBL" id="CAB4685954.1"/>
    </source>
</evidence>
<reference evidence="1" key="1">
    <citation type="submission" date="2020-05" db="EMBL/GenBank/DDBJ databases">
        <authorList>
            <person name="Chiriac C."/>
            <person name="Salcher M."/>
            <person name="Ghai R."/>
            <person name="Kavagutti S V."/>
        </authorList>
    </citation>
    <scope>NUCLEOTIDE SEQUENCE</scope>
</reference>
<protein>
    <submittedName>
        <fullName evidence="1">Unannotated protein</fullName>
    </submittedName>
</protein>
<gene>
    <name evidence="1" type="ORF">UFOPK2399_00287</name>
</gene>
<organism evidence="1">
    <name type="scientific">freshwater metagenome</name>
    <dbReference type="NCBI Taxonomy" id="449393"/>
    <lineage>
        <taxon>unclassified sequences</taxon>
        <taxon>metagenomes</taxon>
        <taxon>ecological metagenomes</taxon>
    </lineage>
</organism>
<accession>A0A6J6NME6</accession>
<proteinExistence type="predicted"/>